<sequence length="124" mass="12692">MNTTNIANALGARASGAPSAGTSSAGADGAFRTAFLNAAERNQSAMAGGVSGSTVSAPSSAEQEFMDYASLSLEEKMFYAALASLGISKKEYDAMSADERLAIAAKLSLAMQQLTKADNTEKVL</sequence>
<gene>
    <name evidence="1" type="ORF">N5K24_08760</name>
</gene>
<reference evidence="1" key="1">
    <citation type="submission" date="2022-09" db="EMBL/GenBank/DDBJ databases">
        <title>Intensive care unit water sources are persistently colonized with multi-drug resistant bacteria and are the site of extensive horizontal gene transfer of antibiotic resistance genes.</title>
        <authorList>
            <person name="Diorio-Toth L."/>
        </authorList>
    </citation>
    <scope>NUCLEOTIDE SEQUENCE</scope>
    <source>
        <strain evidence="1">GD03676</strain>
    </source>
</reference>
<name>A0AA42WA45_9BURK</name>
<protein>
    <submittedName>
        <fullName evidence="1">Uncharacterized protein</fullName>
    </submittedName>
</protein>
<dbReference type="RefSeq" id="WP_280026455.1">
    <property type="nucleotide sequence ID" value="NZ_JAOCKG010000003.1"/>
</dbReference>
<evidence type="ECO:0000313" key="1">
    <source>
        <dbReference type="EMBL" id="MDH2050486.1"/>
    </source>
</evidence>
<accession>A0AA42WA45</accession>
<comment type="caution">
    <text evidence="1">The sequence shown here is derived from an EMBL/GenBank/DDBJ whole genome shotgun (WGS) entry which is preliminary data.</text>
</comment>
<dbReference type="AlphaFoldDB" id="A0AA42WA45"/>
<dbReference type="Proteomes" id="UP001161276">
    <property type="component" value="Unassembled WGS sequence"/>
</dbReference>
<dbReference type="EMBL" id="JAOCKG010000003">
    <property type="protein sequence ID" value="MDH2050486.1"/>
    <property type="molecule type" value="Genomic_DNA"/>
</dbReference>
<evidence type="ECO:0000313" key="2">
    <source>
        <dbReference type="Proteomes" id="UP001161276"/>
    </source>
</evidence>
<proteinExistence type="predicted"/>
<organism evidence="1 2">
    <name type="scientific">Achromobacter marplatensis</name>
    <dbReference type="NCBI Taxonomy" id="470868"/>
    <lineage>
        <taxon>Bacteria</taxon>
        <taxon>Pseudomonadati</taxon>
        <taxon>Pseudomonadota</taxon>
        <taxon>Betaproteobacteria</taxon>
        <taxon>Burkholderiales</taxon>
        <taxon>Alcaligenaceae</taxon>
        <taxon>Achromobacter</taxon>
    </lineage>
</organism>